<dbReference type="Pfam" id="PF26639">
    <property type="entry name" value="Het-6_barrel"/>
    <property type="match status" value="1"/>
</dbReference>
<comment type="caution">
    <text evidence="2">The sequence shown here is derived from an EMBL/GenBank/DDBJ whole genome shotgun (WGS) entry which is preliminary data.</text>
</comment>
<evidence type="ECO:0000313" key="2">
    <source>
        <dbReference type="EMBL" id="RMJ15190.1"/>
    </source>
</evidence>
<reference evidence="2 3" key="1">
    <citation type="submission" date="2017-06" db="EMBL/GenBank/DDBJ databases">
        <title>Comparative genomic analysis of Ambrosia Fusariam Clade fungi.</title>
        <authorList>
            <person name="Stajich J.E."/>
            <person name="Carrillo J."/>
            <person name="Kijimoto T."/>
            <person name="Eskalen A."/>
            <person name="O'Donnell K."/>
            <person name="Kasson M."/>
        </authorList>
    </citation>
    <scope>NUCLEOTIDE SEQUENCE [LARGE SCALE GENOMIC DNA]</scope>
    <source>
        <strain evidence="2">UCR3666</strain>
    </source>
</reference>
<dbReference type="PANTHER" id="PTHR24148">
    <property type="entry name" value="ANKYRIN REPEAT DOMAIN-CONTAINING PROTEIN 39 HOMOLOG-RELATED"/>
    <property type="match status" value="1"/>
</dbReference>
<name>A0A3M2SC96_9HYPO</name>
<evidence type="ECO:0000313" key="3">
    <source>
        <dbReference type="Proteomes" id="UP000277212"/>
    </source>
</evidence>
<dbReference type="Pfam" id="PF06985">
    <property type="entry name" value="HET"/>
    <property type="match status" value="1"/>
</dbReference>
<feature type="domain" description="Heterokaryon incompatibility" evidence="1">
    <location>
        <begin position="52"/>
        <end position="226"/>
    </location>
</feature>
<dbReference type="PANTHER" id="PTHR24148:SF64">
    <property type="entry name" value="HETEROKARYON INCOMPATIBILITY DOMAIN-CONTAINING PROTEIN"/>
    <property type="match status" value="1"/>
</dbReference>
<evidence type="ECO:0000259" key="1">
    <source>
        <dbReference type="Pfam" id="PF06985"/>
    </source>
</evidence>
<protein>
    <recommendedName>
        <fullName evidence="1">Heterokaryon incompatibility domain-containing protein</fullName>
    </recommendedName>
</protein>
<proteinExistence type="predicted"/>
<sequence length="654" mass="74023">MTSPYQRIKSAAGDIRILIVQPGQPQDPLKCQLEVARLSLDAGSKPENPPSYEAISYCWGDPTPCEPCELDGIAVKIPASTSEVIHRFRLPDAPRRIWIDALCINQQDITERGEQVSLMGAVYSQCTHCLIWLGPDTDNTAKTAFDTVDKVCHAARQADRESKDPMVEMLSMLSSTSFTRSVFNASFEQRLKGKRGEPSFKLEDTQQDLFKLLRRPWFQRKWVFQEAVLAPESTVYCGTETRPLPSILEAGNSLHRHRAWSHTREEFLMIRDLHLFWSYFSPETNNELPVDSRTLVALLAFLRTKFSTDPKDAVFSVLGLIKRNGQTNDSFQALFKADYRRSLRDILASATKYAIIETQTLDVLRFVQPRLNEDAETSHIPSWVPRWHLRHEDIDMGVNRMGPNGEFVSGAKLELIDPHDVAVLKCRGEIVDDICYRFDAPGKDAVKDASAPAAFFKNMRSLFRRDILSQVFETAAIDETQATRIRNAILPNRMYSVDEESTVISSTLMMGRQYPIQEYRGDETDDFVRLESYLDEPGLALLALPDDEVIPTSTFKDRSPGEQAFVRFTMIMRLALHHRAFFTTSRGLIGIGPSTMEVCDVVAMLHGFSSPVVLRPKGDDGYEFLESCYVHGLMGGRHEWPAGVVTKEEIISIR</sequence>
<dbReference type="InterPro" id="IPR010730">
    <property type="entry name" value="HET"/>
</dbReference>
<organism evidence="2 3">
    <name type="scientific">Fusarium kuroshium</name>
    <dbReference type="NCBI Taxonomy" id="2010991"/>
    <lineage>
        <taxon>Eukaryota</taxon>
        <taxon>Fungi</taxon>
        <taxon>Dikarya</taxon>
        <taxon>Ascomycota</taxon>
        <taxon>Pezizomycotina</taxon>
        <taxon>Sordariomycetes</taxon>
        <taxon>Hypocreomycetidae</taxon>
        <taxon>Hypocreales</taxon>
        <taxon>Nectriaceae</taxon>
        <taxon>Fusarium</taxon>
        <taxon>Fusarium solani species complex</taxon>
    </lineage>
</organism>
<dbReference type="EMBL" id="NKUJ01000069">
    <property type="protein sequence ID" value="RMJ15190.1"/>
    <property type="molecule type" value="Genomic_DNA"/>
</dbReference>
<keyword evidence="3" id="KW-1185">Reference proteome</keyword>
<accession>A0A3M2SC96</accession>
<dbReference type="Proteomes" id="UP000277212">
    <property type="component" value="Unassembled WGS sequence"/>
</dbReference>
<dbReference type="OrthoDB" id="3553147at2759"/>
<gene>
    <name evidence="2" type="ORF">CDV36_005134</name>
</gene>
<dbReference type="AlphaFoldDB" id="A0A3M2SC96"/>
<dbReference type="InterPro" id="IPR052895">
    <property type="entry name" value="HetReg/Transcr_Mod"/>
</dbReference>